<accession>A0A1W1CPF4</accession>
<dbReference type="NCBIfam" id="TIGR02001">
    <property type="entry name" value="gcw_chp"/>
    <property type="match status" value="1"/>
</dbReference>
<dbReference type="InterPro" id="IPR010239">
    <property type="entry name" value="CHP02001"/>
</dbReference>
<organism evidence="1">
    <name type="scientific">hydrothermal vent metagenome</name>
    <dbReference type="NCBI Taxonomy" id="652676"/>
    <lineage>
        <taxon>unclassified sequences</taxon>
        <taxon>metagenomes</taxon>
        <taxon>ecological metagenomes</taxon>
    </lineage>
</organism>
<sequence length="229" mass="25034">MKKISLIILSILSLTVFANGNEETSAISANVAIANDYVWRGLGQHQNSAGTTVKKTTVSGGLDYDLSNGFAVGVWGSNISVNGNATESDGSIEMDLYGSYSNEYKDVGYEVGYISYQYPGRSDLNFKESYLSLSYKEFGLSHYLQEDSNTNYTEVSYAKTFEGIDTSISYGDYNVKDDAGQDTGNKVWTLGLAKEFNGLEYSVSLIKTNFDDSATDNKESVVFSIGKSF</sequence>
<name>A0A1W1CPF4_9ZZZZ</name>
<reference evidence="1" key="1">
    <citation type="submission" date="2016-10" db="EMBL/GenBank/DDBJ databases">
        <authorList>
            <person name="de Groot N.N."/>
        </authorList>
    </citation>
    <scope>NUCLEOTIDE SEQUENCE</scope>
</reference>
<dbReference type="EMBL" id="FPHJ01000058">
    <property type="protein sequence ID" value="SFV67758.1"/>
    <property type="molecule type" value="Genomic_DNA"/>
</dbReference>
<proteinExistence type="predicted"/>
<dbReference type="Pfam" id="PF09694">
    <property type="entry name" value="Gcw_chp"/>
    <property type="match status" value="1"/>
</dbReference>
<evidence type="ECO:0000313" key="1">
    <source>
        <dbReference type="EMBL" id="SFV67758.1"/>
    </source>
</evidence>
<protein>
    <submittedName>
        <fullName evidence="1">Uncharacterized protein</fullName>
    </submittedName>
</protein>
<dbReference type="AlphaFoldDB" id="A0A1W1CPF4"/>
<gene>
    <name evidence="1" type="ORF">MNB_SUP05-5-94</name>
</gene>